<dbReference type="InterPro" id="IPR036291">
    <property type="entry name" value="NAD(P)-bd_dom_sf"/>
</dbReference>
<gene>
    <name evidence="5" type="ORF">OH76DRAFT_1401617</name>
</gene>
<dbReference type="Pfam" id="PF01370">
    <property type="entry name" value="Epimerase"/>
    <property type="match status" value="1"/>
</dbReference>
<dbReference type="Gene3D" id="3.40.50.720">
    <property type="entry name" value="NAD(P)-binding Rossmann-like Domain"/>
    <property type="match status" value="1"/>
</dbReference>
<sequence length="351" mass="38060">MSVEPPALILVTGASGFVAAHIVAQLLDAGYRVRGTARGAKLALVRDHFKSNPSFEAIQIDDIATSDFHDALIGVDAVLAVACPLSGKADPNEQLKGAYDGTLNLLRQSIAAGVHKVVVTSSFATLLDPSFEAAYKGIVLNEQLYGKAFPEDILAGDRKPFYRYCGAKILAEEAAWSFAEDHPELDLTTINPPFMYGGYAIYPGNGPHALGSTELIYQLIAGDGKSAFPPPSTVIYCNVRDAARAHLLALRLPKLPQGSDVRGKRFLVAAPRHGARLWTETVQWLAETRPELRDRLPKLEDAPKLSGPLSTTDSTQAREKLGMHDYVGWDATIDETVTALLELEKKWKGQT</sequence>
<dbReference type="STRING" id="139420.A0A371DFL9"/>
<dbReference type="AlphaFoldDB" id="A0A371DFL9"/>
<dbReference type="Proteomes" id="UP000256964">
    <property type="component" value="Unassembled WGS sequence"/>
</dbReference>
<feature type="domain" description="NAD-dependent epimerase/dehydratase" evidence="4">
    <location>
        <begin position="9"/>
        <end position="254"/>
    </location>
</feature>
<evidence type="ECO:0000313" key="5">
    <source>
        <dbReference type="EMBL" id="RDX51298.1"/>
    </source>
</evidence>
<feature type="region of interest" description="Disordered" evidence="3">
    <location>
        <begin position="295"/>
        <end position="317"/>
    </location>
</feature>
<evidence type="ECO:0000256" key="2">
    <source>
        <dbReference type="ARBA" id="ARBA00023445"/>
    </source>
</evidence>
<evidence type="ECO:0000256" key="1">
    <source>
        <dbReference type="ARBA" id="ARBA00023002"/>
    </source>
</evidence>
<reference evidence="5 6" key="1">
    <citation type="journal article" date="2018" name="Biotechnol. Biofuels">
        <title>Integrative visual omics of the white-rot fungus Polyporus brumalis exposes the biotechnological potential of its oxidative enzymes for delignifying raw plant biomass.</title>
        <authorList>
            <person name="Miyauchi S."/>
            <person name="Rancon A."/>
            <person name="Drula E."/>
            <person name="Hage H."/>
            <person name="Chaduli D."/>
            <person name="Favel A."/>
            <person name="Grisel S."/>
            <person name="Henrissat B."/>
            <person name="Herpoel-Gimbert I."/>
            <person name="Ruiz-Duenas F.J."/>
            <person name="Chevret D."/>
            <person name="Hainaut M."/>
            <person name="Lin J."/>
            <person name="Wang M."/>
            <person name="Pangilinan J."/>
            <person name="Lipzen A."/>
            <person name="Lesage-Meessen L."/>
            <person name="Navarro D."/>
            <person name="Riley R."/>
            <person name="Grigoriev I.V."/>
            <person name="Zhou S."/>
            <person name="Raouche S."/>
            <person name="Rosso M.N."/>
        </authorList>
    </citation>
    <scope>NUCLEOTIDE SEQUENCE [LARGE SCALE GENOMIC DNA]</scope>
    <source>
        <strain evidence="5 6">BRFM 1820</strain>
    </source>
</reference>
<dbReference type="SUPFAM" id="SSF51735">
    <property type="entry name" value="NAD(P)-binding Rossmann-fold domains"/>
    <property type="match status" value="1"/>
</dbReference>
<evidence type="ECO:0000259" key="4">
    <source>
        <dbReference type="Pfam" id="PF01370"/>
    </source>
</evidence>
<dbReference type="PANTHER" id="PTHR10366">
    <property type="entry name" value="NAD DEPENDENT EPIMERASE/DEHYDRATASE"/>
    <property type="match status" value="1"/>
</dbReference>
<keyword evidence="6" id="KW-1185">Reference proteome</keyword>
<name>A0A371DFL9_9APHY</name>
<evidence type="ECO:0000256" key="3">
    <source>
        <dbReference type="SAM" id="MobiDB-lite"/>
    </source>
</evidence>
<dbReference type="InterPro" id="IPR050425">
    <property type="entry name" value="NAD(P)_dehydrat-like"/>
</dbReference>
<dbReference type="EMBL" id="KZ857395">
    <property type="protein sequence ID" value="RDX51298.1"/>
    <property type="molecule type" value="Genomic_DNA"/>
</dbReference>
<dbReference type="PANTHER" id="PTHR10366:SF564">
    <property type="entry name" value="STEROL-4-ALPHA-CARBOXYLATE 3-DEHYDROGENASE, DECARBOXYLATING"/>
    <property type="match status" value="1"/>
</dbReference>
<accession>A0A371DFL9</accession>
<evidence type="ECO:0000313" key="6">
    <source>
        <dbReference type="Proteomes" id="UP000256964"/>
    </source>
</evidence>
<comment type="similarity">
    <text evidence="2">Belongs to the NAD(P)-dependent epimerase/dehydratase family. Dihydroflavonol-4-reductase subfamily.</text>
</comment>
<protein>
    <submittedName>
        <fullName evidence="5">NAD(P)-binding protein</fullName>
    </submittedName>
</protein>
<proteinExistence type="inferred from homology"/>
<organism evidence="5 6">
    <name type="scientific">Lentinus brumalis</name>
    <dbReference type="NCBI Taxonomy" id="2498619"/>
    <lineage>
        <taxon>Eukaryota</taxon>
        <taxon>Fungi</taxon>
        <taxon>Dikarya</taxon>
        <taxon>Basidiomycota</taxon>
        <taxon>Agaricomycotina</taxon>
        <taxon>Agaricomycetes</taxon>
        <taxon>Polyporales</taxon>
        <taxon>Polyporaceae</taxon>
        <taxon>Lentinus</taxon>
    </lineage>
</organism>
<dbReference type="OrthoDB" id="2735536at2759"/>
<dbReference type="InterPro" id="IPR001509">
    <property type="entry name" value="Epimerase_deHydtase"/>
</dbReference>
<keyword evidence="1" id="KW-0560">Oxidoreductase</keyword>
<dbReference type="GO" id="GO:0016616">
    <property type="term" value="F:oxidoreductase activity, acting on the CH-OH group of donors, NAD or NADP as acceptor"/>
    <property type="evidence" value="ECO:0007669"/>
    <property type="project" value="TreeGrafter"/>
</dbReference>